<dbReference type="Proteomes" id="UP001175228">
    <property type="component" value="Unassembled WGS sequence"/>
</dbReference>
<comment type="caution">
    <text evidence="1">The sequence shown here is derived from an EMBL/GenBank/DDBJ whole genome shotgun (WGS) entry which is preliminary data.</text>
</comment>
<gene>
    <name evidence="1" type="ORF">EDD18DRAFT_292770</name>
</gene>
<dbReference type="EMBL" id="JAUEPU010000019">
    <property type="protein sequence ID" value="KAK0495071.1"/>
    <property type="molecule type" value="Genomic_DNA"/>
</dbReference>
<accession>A0AA39TMQ1</accession>
<evidence type="ECO:0000313" key="2">
    <source>
        <dbReference type="Proteomes" id="UP001175228"/>
    </source>
</evidence>
<protein>
    <submittedName>
        <fullName evidence="1">Uncharacterized protein</fullName>
    </submittedName>
</protein>
<evidence type="ECO:0000313" key="1">
    <source>
        <dbReference type="EMBL" id="KAK0495071.1"/>
    </source>
</evidence>
<organism evidence="1 2">
    <name type="scientific">Armillaria luteobubalina</name>
    <dbReference type="NCBI Taxonomy" id="153913"/>
    <lineage>
        <taxon>Eukaryota</taxon>
        <taxon>Fungi</taxon>
        <taxon>Dikarya</taxon>
        <taxon>Basidiomycota</taxon>
        <taxon>Agaricomycotina</taxon>
        <taxon>Agaricomycetes</taxon>
        <taxon>Agaricomycetidae</taxon>
        <taxon>Agaricales</taxon>
        <taxon>Marasmiineae</taxon>
        <taxon>Physalacriaceae</taxon>
        <taxon>Armillaria</taxon>
    </lineage>
</organism>
<keyword evidence="2" id="KW-1185">Reference proteome</keyword>
<reference evidence="1" key="1">
    <citation type="submission" date="2023-06" db="EMBL/GenBank/DDBJ databases">
        <authorList>
            <consortium name="Lawrence Berkeley National Laboratory"/>
            <person name="Ahrendt S."/>
            <person name="Sahu N."/>
            <person name="Indic B."/>
            <person name="Wong-Bajracharya J."/>
            <person name="Merenyi Z."/>
            <person name="Ke H.-M."/>
            <person name="Monk M."/>
            <person name="Kocsube S."/>
            <person name="Drula E."/>
            <person name="Lipzen A."/>
            <person name="Balint B."/>
            <person name="Henrissat B."/>
            <person name="Andreopoulos B."/>
            <person name="Martin F.M."/>
            <person name="Harder C.B."/>
            <person name="Rigling D."/>
            <person name="Ford K.L."/>
            <person name="Foster G.D."/>
            <person name="Pangilinan J."/>
            <person name="Papanicolaou A."/>
            <person name="Barry K."/>
            <person name="LaButti K."/>
            <person name="Viragh M."/>
            <person name="Koriabine M."/>
            <person name="Yan M."/>
            <person name="Riley R."/>
            <person name="Champramary S."/>
            <person name="Plett K.L."/>
            <person name="Tsai I.J."/>
            <person name="Slot J."/>
            <person name="Sipos G."/>
            <person name="Plett J."/>
            <person name="Nagy L.G."/>
            <person name="Grigoriev I.V."/>
        </authorList>
    </citation>
    <scope>NUCLEOTIDE SEQUENCE</scope>
    <source>
        <strain evidence="1">HWK02</strain>
    </source>
</reference>
<proteinExistence type="predicted"/>
<name>A0AA39TMQ1_9AGAR</name>
<sequence>MTPDIVPLVVSLDTAFCYFNEEDSGIPFPFLPSLRQIMVSSADDFPFQVPLALSSSEKTYVSAMFWRLQVNGLSEILEIIGGSSELQHLALVNLTSAAEPLTCAEYEDYLLEGRPLCPENFAIEYTFPELYDLLLPQTINSFKRLRDFAVSVFDDSDVTFAVAVISLSLETLQNLRLQFELGSVIPIWPEDFTLSHIRVIDIIAFDPDQAQQGCSSDHSIWITDCFTRKVNRLEKAMISIATPDLSADPPTFSAWDSVLTGQLMPSFRLLAIQVVHCHDVLDPTLAVIFRTKVENQFSILQSRGWLDVKFTANDTTKVNMLDMLATAPY</sequence>
<dbReference type="AlphaFoldDB" id="A0AA39TMQ1"/>